<dbReference type="KEGG" id="fcl:A4G17_09355"/>
<evidence type="ECO:0000313" key="1">
    <source>
        <dbReference type="EMBL" id="QIM65635.1"/>
    </source>
</evidence>
<reference evidence="2 3" key="2">
    <citation type="submission" date="2018-11" db="EMBL/GenBank/DDBJ databases">
        <title>Genomic Encyclopedia of Type Strains, Phase IV (KMG-IV): sequencing the most valuable type-strain genomes for metagenomic binning, comparative biology and taxonomic classification.</title>
        <authorList>
            <person name="Goeker M."/>
        </authorList>
    </citation>
    <scope>NUCLEOTIDE SEQUENCE [LARGE SCALE GENOMIC DNA]</scope>
    <source>
        <strain evidence="2 3">DSM 25797</strain>
    </source>
</reference>
<protein>
    <submittedName>
        <fullName evidence="1">Uncharacterized protein</fullName>
    </submittedName>
</protein>
<keyword evidence="3" id="KW-1185">Reference proteome</keyword>
<dbReference type="EMBL" id="CP015029">
    <property type="protein sequence ID" value="QIM65635.1"/>
    <property type="molecule type" value="Genomic_DNA"/>
</dbReference>
<dbReference type="EMBL" id="RKQT01000001">
    <property type="protein sequence ID" value="RPE95907.1"/>
    <property type="molecule type" value="Genomic_DNA"/>
</dbReference>
<dbReference type="AlphaFoldDB" id="A0AAE6X698"/>
<proteinExistence type="predicted"/>
<sequence>MNKIIVTLFVCGLCACSTPPQQSSVPMDMKAVEEYQQKIASGKTVGPATHFDDSDLNHSDRKPKVQVYHHYERVPVLVPHIGYERAWGNPRSGGSIGIGFGGFY</sequence>
<reference evidence="1 4" key="1">
    <citation type="submission" date="2016-03" db="EMBL/GenBank/DDBJ databases">
        <authorList>
            <person name="Hansen M.J."/>
            <person name="Bojesen A.M."/>
            <person name="Planet P."/>
        </authorList>
    </citation>
    <scope>NUCLEOTIDE SEQUENCE [LARGE SCALE GENOMIC DNA]</scope>
    <source>
        <strain evidence="1 4">HPA 21</strain>
    </source>
</reference>
<dbReference type="RefSeq" id="WP_123955834.1">
    <property type="nucleotide sequence ID" value="NZ_CP015029.1"/>
</dbReference>
<dbReference type="Proteomes" id="UP000502287">
    <property type="component" value="Chromosome"/>
</dbReference>
<dbReference type="PROSITE" id="PS51257">
    <property type="entry name" value="PROKAR_LIPOPROTEIN"/>
    <property type="match status" value="1"/>
</dbReference>
<evidence type="ECO:0000313" key="4">
    <source>
        <dbReference type="Proteomes" id="UP000502287"/>
    </source>
</evidence>
<accession>A0AAE6X698</accession>
<dbReference type="Proteomes" id="UP000276901">
    <property type="component" value="Unassembled WGS sequence"/>
</dbReference>
<gene>
    <name evidence="1" type="ORF">A4G17_09355</name>
    <name evidence="2" type="ORF">EDC49_0285</name>
</gene>
<name>A0AAE6X698_9PAST</name>
<evidence type="ECO:0000313" key="3">
    <source>
        <dbReference type="Proteomes" id="UP000276901"/>
    </source>
</evidence>
<evidence type="ECO:0000313" key="2">
    <source>
        <dbReference type="EMBL" id="RPE95907.1"/>
    </source>
</evidence>
<organism evidence="1 4">
    <name type="scientific">Frederiksenia canicola</name>
    <dbReference type="NCBI Taxonomy" id="123824"/>
    <lineage>
        <taxon>Bacteria</taxon>
        <taxon>Pseudomonadati</taxon>
        <taxon>Pseudomonadota</taxon>
        <taxon>Gammaproteobacteria</taxon>
        <taxon>Pasteurellales</taxon>
        <taxon>Pasteurellaceae</taxon>
        <taxon>Frederiksenia</taxon>
    </lineage>
</organism>